<accession>A0A8H6G5V3</accession>
<dbReference type="PROSITE" id="PS50097">
    <property type="entry name" value="BTB"/>
    <property type="match status" value="1"/>
</dbReference>
<dbReference type="InterPro" id="IPR000210">
    <property type="entry name" value="BTB/POZ_dom"/>
</dbReference>
<dbReference type="GeneID" id="59282621"/>
<name>A0A8H6G5V3_9LECA</name>
<dbReference type="AlphaFoldDB" id="A0A8H6G5V3"/>
<dbReference type="PANTHER" id="PTHR47843:SF5">
    <property type="entry name" value="BTB_POZ DOMAIN PROTEIN"/>
    <property type="match status" value="1"/>
</dbReference>
<dbReference type="PANTHER" id="PTHR47843">
    <property type="entry name" value="BTB DOMAIN-CONTAINING PROTEIN-RELATED"/>
    <property type="match status" value="1"/>
</dbReference>
<dbReference type="SMART" id="SM00225">
    <property type="entry name" value="BTB"/>
    <property type="match status" value="1"/>
</dbReference>
<dbReference type="Proteomes" id="UP000578531">
    <property type="component" value="Unassembled WGS sequence"/>
</dbReference>
<dbReference type="Gene3D" id="3.30.710.10">
    <property type="entry name" value="Potassium Channel Kv1.1, Chain A"/>
    <property type="match status" value="1"/>
</dbReference>
<dbReference type="Pfam" id="PF00651">
    <property type="entry name" value="BTB"/>
    <property type="match status" value="1"/>
</dbReference>
<dbReference type="CDD" id="cd18186">
    <property type="entry name" value="BTB_POZ_ZBTB_KLHL-like"/>
    <property type="match status" value="1"/>
</dbReference>
<evidence type="ECO:0000259" key="1">
    <source>
        <dbReference type="PROSITE" id="PS50097"/>
    </source>
</evidence>
<evidence type="ECO:0000313" key="3">
    <source>
        <dbReference type="Proteomes" id="UP000578531"/>
    </source>
</evidence>
<comment type="caution">
    <text evidence="2">The sequence shown here is derived from an EMBL/GenBank/DDBJ whole genome shotgun (WGS) entry which is preliminary data.</text>
</comment>
<feature type="domain" description="BTB" evidence="1">
    <location>
        <begin position="31"/>
        <end position="98"/>
    </location>
</feature>
<keyword evidence="3" id="KW-1185">Reference proteome</keyword>
<protein>
    <recommendedName>
        <fullName evidence="1">BTB domain-containing protein</fullName>
    </recommendedName>
</protein>
<gene>
    <name evidence="2" type="ORF">HO173_000943</name>
</gene>
<dbReference type="EMBL" id="JACCJC010000002">
    <property type="protein sequence ID" value="KAF6241149.1"/>
    <property type="molecule type" value="Genomic_DNA"/>
</dbReference>
<dbReference type="InterPro" id="IPR011333">
    <property type="entry name" value="SKP1/BTB/POZ_sf"/>
</dbReference>
<dbReference type="OrthoDB" id="6359816at2759"/>
<dbReference type="RefSeq" id="XP_037170397.1">
    <property type="nucleotide sequence ID" value="XM_037302890.1"/>
</dbReference>
<organism evidence="2 3">
    <name type="scientific">Letharia columbiana</name>
    <dbReference type="NCBI Taxonomy" id="112416"/>
    <lineage>
        <taxon>Eukaryota</taxon>
        <taxon>Fungi</taxon>
        <taxon>Dikarya</taxon>
        <taxon>Ascomycota</taxon>
        <taxon>Pezizomycotina</taxon>
        <taxon>Lecanoromycetes</taxon>
        <taxon>OSLEUM clade</taxon>
        <taxon>Lecanoromycetidae</taxon>
        <taxon>Lecanorales</taxon>
        <taxon>Lecanorineae</taxon>
        <taxon>Parmeliaceae</taxon>
        <taxon>Letharia</taxon>
    </lineage>
</organism>
<evidence type="ECO:0000313" key="2">
    <source>
        <dbReference type="EMBL" id="KAF6241149.1"/>
    </source>
</evidence>
<reference evidence="2 3" key="1">
    <citation type="journal article" date="2020" name="Genomics">
        <title>Complete, high-quality genomes from long-read metagenomic sequencing of two wolf lichen thalli reveals enigmatic genome architecture.</title>
        <authorList>
            <person name="McKenzie S.K."/>
            <person name="Walston R.F."/>
            <person name="Allen J.L."/>
        </authorList>
    </citation>
    <scope>NUCLEOTIDE SEQUENCE [LARGE SCALE GENOMIC DNA]</scope>
    <source>
        <strain evidence="2">WasteWater2</strain>
    </source>
</reference>
<sequence length="214" mass="23886">MASNTVSNIKTTAQNQHTEAMTMLFDSGEDSDLTVKCGNRLWQLHRVILRSGSEYFKSACSGKFEEGASGIIELKEEDPQYAGILLRYFYAHDYQIDDNGKPPLVAHARVYAIADKYGVGLLKDLAQKKFTMAITKTRDTDIPSFIAAIKVIYTSTVGSDRGLRDCLLPKLEYYKQQLRDSDEFMALILSGLGDGELAVEVIDAWADLSRTRRG</sequence>
<proteinExistence type="predicted"/>
<dbReference type="SUPFAM" id="SSF54695">
    <property type="entry name" value="POZ domain"/>
    <property type="match status" value="1"/>
</dbReference>